<gene>
    <name evidence="4" type="ORF">JOF28_001455</name>
</gene>
<dbReference type="InterPro" id="IPR028098">
    <property type="entry name" value="Glyco_trans_4-like_N"/>
</dbReference>
<evidence type="ECO:0000313" key="5">
    <source>
        <dbReference type="Proteomes" id="UP000675163"/>
    </source>
</evidence>
<dbReference type="Pfam" id="PF13439">
    <property type="entry name" value="Glyco_transf_4"/>
    <property type="match status" value="1"/>
</dbReference>
<dbReference type="AlphaFoldDB" id="A0A940T3W3"/>
<proteinExistence type="predicted"/>
<evidence type="ECO:0000313" key="4">
    <source>
        <dbReference type="EMBL" id="MBP1326223.1"/>
    </source>
</evidence>
<dbReference type="Proteomes" id="UP000675163">
    <property type="component" value="Unassembled WGS sequence"/>
</dbReference>
<dbReference type="PANTHER" id="PTHR12526">
    <property type="entry name" value="GLYCOSYLTRANSFERASE"/>
    <property type="match status" value="1"/>
</dbReference>
<reference evidence="4" key="1">
    <citation type="submission" date="2021-02" db="EMBL/GenBank/DDBJ databases">
        <title>Sequencing the genomes of 1000 actinobacteria strains.</title>
        <authorList>
            <person name="Klenk H.-P."/>
        </authorList>
    </citation>
    <scope>NUCLEOTIDE SEQUENCE</scope>
    <source>
        <strain evidence="4">DSM 22850</strain>
    </source>
</reference>
<feature type="domain" description="Glycosyltransferase subfamily 4-like N-terminal" evidence="3">
    <location>
        <begin position="22"/>
        <end position="181"/>
    </location>
</feature>
<sequence length="379" mass="40417">MSEQTQIREQRALWVVPVGELGGVARHVLDATRVGIPGWHVTVLCPEGALAERLRAQGSAVLTGPFGPAAGTITSMRTLARAARQLRPAIVHSHLAYADIVTAWTKLPRGTRRFTTEHGIAGEDSVYHRSNLQARVMASVHRLRFSRFDGVIAVAHATRDTMVRKWRVAQPITVIHNGVDLPAGAASEGPGAVPAQPDLVAPRYLSLSRLSAEKRIDVLLEAFVAVHKKLPEATLVIAGEGPLLSELEARANKLGAASRITFAGYVDAEAAMANADVIVQLSVWENHSYTLLDAVSRGMRVVASNVGGNPEIVAAGSLVSEVDPATVARAMLARAEFSDQTAQQAQLAAQAGPGVQLYSTPEMCVRIAATYGVSERYNA</sequence>
<comment type="caution">
    <text evidence="4">The sequence shown here is derived from an EMBL/GenBank/DDBJ whole genome shotgun (WGS) entry which is preliminary data.</text>
</comment>
<keyword evidence="5" id="KW-1185">Reference proteome</keyword>
<keyword evidence="1" id="KW-0328">Glycosyltransferase</keyword>
<dbReference type="RefSeq" id="WP_209705169.1">
    <property type="nucleotide sequence ID" value="NZ_JAFIDA010000001.1"/>
</dbReference>
<dbReference type="SUPFAM" id="SSF53756">
    <property type="entry name" value="UDP-Glycosyltransferase/glycogen phosphorylase"/>
    <property type="match status" value="1"/>
</dbReference>
<protein>
    <submittedName>
        <fullName evidence="4">Glycosyltransferase involved in cell wall biosynthesis</fullName>
    </submittedName>
</protein>
<dbReference type="EMBL" id="JAFIDA010000001">
    <property type="protein sequence ID" value="MBP1326223.1"/>
    <property type="molecule type" value="Genomic_DNA"/>
</dbReference>
<dbReference type="GO" id="GO:0016757">
    <property type="term" value="F:glycosyltransferase activity"/>
    <property type="evidence" value="ECO:0007669"/>
    <property type="project" value="UniProtKB-KW"/>
</dbReference>
<organism evidence="4 5">
    <name type="scientific">Leucobacter exalbidus</name>
    <dbReference type="NCBI Taxonomy" id="662960"/>
    <lineage>
        <taxon>Bacteria</taxon>
        <taxon>Bacillati</taxon>
        <taxon>Actinomycetota</taxon>
        <taxon>Actinomycetes</taxon>
        <taxon>Micrococcales</taxon>
        <taxon>Microbacteriaceae</taxon>
        <taxon>Leucobacter</taxon>
    </lineage>
</organism>
<dbReference type="PANTHER" id="PTHR12526:SF510">
    <property type="entry name" value="D-INOSITOL 3-PHOSPHATE GLYCOSYLTRANSFERASE"/>
    <property type="match status" value="1"/>
</dbReference>
<dbReference type="CDD" id="cd03801">
    <property type="entry name" value="GT4_PimA-like"/>
    <property type="match status" value="1"/>
</dbReference>
<evidence type="ECO:0000259" key="3">
    <source>
        <dbReference type="Pfam" id="PF13439"/>
    </source>
</evidence>
<evidence type="ECO:0000256" key="1">
    <source>
        <dbReference type="ARBA" id="ARBA00022676"/>
    </source>
</evidence>
<dbReference type="Pfam" id="PF13692">
    <property type="entry name" value="Glyco_trans_1_4"/>
    <property type="match status" value="1"/>
</dbReference>
<accession>A0A940T3W3</accession>
<dbReference type="Gene3D" id="3.40.50.2000">
    <property type="entry name" value="Glycogen Phosphorylase B"/>
    <property type="match status" value="2"/>
</dbReference>
<keyword evidence="2" id="KW-0808">Transferase</keyword>
<evidence type="ECO:0000256" key="2">
    <source>
        <dbReference type="ARBA" id="ARBA00022679"/>
    </source>
</evidence>
<name>A0A940T3W3_9MICO</name>